<sequence>MNVFSQKKRQVVLALFLFVFCATGVAKTSPDNALCHAKGLLERAKVQRVVDGDTLYLSDGKRVRFIGINTPELDHKKGHHEPYAVAATQTLRALVGNYVYLQAGKEPRDHYGRYLFYVFDKDRISLSSQLLSKGLGYRIAIPPNVAYQSCFIQAEQTARKAGLGVWTQSLAWRPHSGFVVSQVVISSITKNRGGWWLATDHDLVIHLPLSSEDYWPAQKVYFLKGHNVEVRGWQHHRKSRSSRYKSWVLSVKHPNDLQDLGMPE</sequence>
<name>A0A1A8TPG4_9GAMM</name>
<dbReference type="OrthoDB" id="6867997at2"/>
<feature type="domain" description="TNase-like" evidence="5">
    <location>
        <begin position="40"/>
        <end position="168"/>
    </location>
</feature>
<dbReference type="Gene3D" id="2.40.50.90">
    <property type="match status" value="1"/>
</dbReference>
<gene>
    <name evidence="6" type="primary">nucH</name>
    <name evidence="6" type="ORF">MSP8886_03585</name>
</gene>
<reference evidence="6 7" key="1">
    <citation type="submission" date="2016-06" db="EMBL/GenBank/DDBJ databases">
        <authorList>
            <person name="Kjaerup R.B."/>
            <person name="Dalgaard T.S."/>
            <person name="Juul-Madsen H.R."/>
        </authorList>
    </citation>
    <scope>NUCLEOTIDE SEQUENCE [LARGE SCALE GENOMIC DNA]</scope>
    <source>
        <strain evidence="6 7">CECT 8886</strain>
    </source>
</reference>
<dbReference type="PANTHER" id="PTHR12302:SF3">
    <property type="entry name" value="SERINE_THREONINE-PROTEIN KINASE 31"/>
    <property type="match status" value="1"/>
</dbReference>
<keyword evidence="2" id="KW-0255">Endonuclease</keyword>
<evidence type="ECO:0000313" key="6">
    <source>
        <dbReference type="EMBL" id="SBS36124.1"/>
    </source>
</evidence>
<dbReference type="InterPro" id="IPR035437">
    <property type="entry name" value="SNase_OB-fold_sf"/>
</dbReference>
<evidence type="ECO:0000256" key="2">
    <source>
        <dbReference type="ARBA" id="ARBA00022759"/>
    </source>
</evidence>
<dbReference type="InterPro" id="IPR016071">
    <property type="entry name" value="Staphylococal_nuclease_OB-fold"/>
</dbReference>
<evidence type="ECO:0000256" key="1">
    <source>
        <dbReference type="ARBA" id="ARBA00022722"/>
    </source>
</evidence>
<proteinExistence type="predicted"/>
<dbReference type="EMBL" id="FLOB01000011">
    <property type="protein sequence ID" value="SBS36124.1"/>
    <property type="molecule type" value="Genomic_DNA"/>
</dbReference>
<dbReference type="SMART" id="SM00318">
    <property type="entry name" value="SNc"/>
    <property type="match status" value="1"/>
</dbReference>
<feature type="chain" id="PRO_5008379191" evidence="4">
    <location>
        <begin position="27"/>
        <end position="264"/>
    </location>
</feature>
<evidence type="ECO:0000259" key="5">
    <source>
        <dbReference type="PROSITE" id="PS50830"/>
    </source>
</evidence>
<dbReference type="Pfam" id="PF00565">
    <property type="entry name" value="SNase"/>
    <property type="match status" value="1"/>
</dbReference>
<keyword evidence="7" id="KW-1185">Reference proteome</keyword>
<keyword evidence="4" id="KW-0732">Signal</keyword>
<accession>A0A1A8TPG4</accession>
<keyword evidence="1" id="KW-0540">Nuclease</keyword>
<organism evidence="6 7">
    <name type="scientific">Marinomonas spartinae</name>
    <dbReference type="NCBI Taxonomy" id="1792290"/>
    <lineage>
        <taxon>Bacteria</taxon>
        <taxon>Pseudomonadati</taxon>
        <taxon>Pseudomonadota</taxon>
        <taxon>Gammaproteobacteria</taxon>
        <taxon>Oceanospirillales</taxon>
        <taxon>Oceanospirillaceae</taxon>
        <taxon>Marinomonas</taxon>
    </lineage>
</organism>
<dbReference type="AlphaFoldDB" id="A0A1A8TPG4"/>
<dbReference type="GO" id="GO:1990599">
    <property type="term" value="F:3' overhang single-stranded DNA endodeoxyribonuclease activity"/>
    <property type="evidence" value="ECO:0007669"/>
    <property type="project" value="UniProtKB-EC"/>
</dbReference>
<keyword evidence="3 6" id="KW-0378">Hydrolase</keyword>
<evidence type="ECO:0000256" key="4">
    <source>
        <dbReference type="SAM" id="SignalP"/>
    </source>
</evidence>
<evidence type="ECO:0000313" key="7">
    <source>
        <dbReference type="Proteomes" id="UP000092544"/>
    </source>
</evidence>
<dbReference type="STRING" id="1792290.MSP8886_03585"/>
<protein>
    <submittedName>
        <fullName evidence="6">Thermonuclease</fullName>
        <ecNumber evidence="6">3.1.31.1</ecNumber>
    </submittedName>
</protein>
<feature type="signal peptide" evidence="4">
    <location>
        <begin position="1"/>
        <end position="26"/>
    </location>
</feature>
<dbReference type="EC" id="3.1.31.1" evidence="6"/>
<evidence type="ECO:0000256" key="3">
    <source>
        <dbReference type="ARBA" id="ARBA00022801"/>
    </source>
</evidence>
<dbReference type="SUPFAM" id="SSF50199">
    <property type="entry name" value="Staphylococcal nuclease"/>
    <property type="match status" value="1"/>
</dbReference>
<dbReference type="RefSeq" id="WP_067018960.1">
    <property type="nucleotide sequence ID" value="NZ_FLOB01000011.1"/>
</dbReference>
<dbReference type="PROSITE" id="PS50830">
    <property type="entry name" value="TNASE_3"/>
    <property type="match status" value="1"/>
</dbReference>
<dbReference type="Proteomes" id="UP000092544">
    <property type="component" value="Unassembled WGS sequence"/>
</dbReference>
<dbReference type="PANTHER" id="PTHR12302">
    <property type="entry name" value="EBNA2 BINDING PROTEIN P100"/>
    <property type="match status" value="1"/>
</dbReference>